<feature type="compositionally biased region" description="Basic and acidic residues" evidence="1">
    <location>
        <begin position="11"/>
        <end position="31"/>
    </location>
</feature>
<dbReference type="EMBL" id="JYDW01000196">
    <property type="protein sequence ID" value="KRZ52317.1"/>
    <property type="molecule type" value="Genomic_DNA"/>
</dbReference>
<reference evidence="2 3" key="1">
    <citation type="submission" date="2015-05" db="EMBL/GenBank/DDBJ databases">
        <title>Evolution of Trichinella species and genotypes.</title>
        <authorList>
            <person name="Korhonen P.K."/>
            <person name="Edoardo P."/>
            <person name="Giuseppe L.R."/>
            <person name="Gasser R.B."/>
        </authorList>
    </citation>
    <scope>NUCLEOTIDE SEQUENCE [LARGE SCALE GENOMIC DNA]</scope>
    <source>
        <strain evidence="2">ISS10</strain>
    </source>
</reference>
<proteinExistence type="predicted"/>
<organism evidence="2 3">
    <name type="scientific">Trichinella nativa</name>
    <dbReference type="NCBI Taxonomy" id="6335"/>
    <lineage>
        <taxon>Eukaryota</taxon>
        <taxon>Metazoa</taxon>
        <taxon>Ecdysozoa</taxon>
        <taxon>Nematoda</taxon>
        <taxon>Enoplea</taxon>
        <taxon>Dorylaimia</taxon>
        <taxon>Trichinellida</taxon>
        <taxon>Trichinellidae</taxon>
        <taxon>Trichinella</taxon>
    </lineage>
</organism>
<evidence type="ECO:0000256" key="1">
    <source>
        <dbReference type="SAM" id="MobiDB-lite"/>
    </source>
</evidence>
<sequence length="79" mass="8624">MKPDMPNGAESGKKQEKPVETGTARHDITNKHMASEINNIMHGRFLRTSDVGPTAPKIKSASTSRQLPPVCLLDGIEKK</sequence>
<evidence type="ECO:0000313" key="3">
    <source>
        <dbReference type="Proteomes" id="UP000054721"/>
    </source>
</evidence>
<gene>
    <name evidence="2" type="ORF">T02_16518</name>
</gene>
<dbReference type="AlphaFoldDB" id="A0A0V1KYC3"/>
<keyword evidence="3" id="KW-1185">Reference proteome</keyword>
<evidence type="ECO:0000313" key="2">
    <source>
        <dbReference type="EMBL" id="KRZ52317.1"/>
    </source>
</evidence>
<comment type="caution">
    <text evidence="2">The sequence shown here is derived from an EMBL/GenBank/DDBJ whole genome shotgun (WGS) entry which is preliminary data.</text>
</comment>
<feature type="region of interest" description="Disordered" evidence="1">
    <location>
        <begin position="1"/>
        <end position="31"/>
    </location>
</feature>
<dbReference type="Proteomes" id="UP000054721">
    <property type="component" value="Unassembled WGS sequence"/>
</dbReference>
<accession>A0A0V1KYC3</accession>
<feature type="region of interest" description="Disordered" evidence="1">
    <location>
        <begin position="47"/>
        <end position="66"/>
    </location>
</feature>
<name>A0A0V1KYC3_9BILA</name>
<protein>
    <submittedName>
        <fullName evidence="2">Uncharacterized protein</fullName>
    </submittedName>
</protein>